<evidence type="ECO:0000313" key="2">
    <source>
        <dbReference type="EMBL" id="MTW33591.1"/>
    </source>
</evidence>
<evidence type="ECO:0000256" key="1">
    <source>
        <dbReference type="SAM" id="SignalP"/>
    </source>
</evidence>
<dbReference type="Proteomes" id="UP000735592">
    <property type="component" value="Unassembled WGS sequence"/>
</dbReference>
<proteinExistence type="predicted"/>
<feature type="chain" id="PRO_5046049509" evidence="1">
    <location>
        <begin position="28"/>
        <end position="59"/>
    </location>
</feature>
<keyword evidence="1" id="KW-0732">Signal</keyword>
<sequence>MNIAKNMEVIFLAATMVLGTFAYTSSAAQKAAALEPVAQVSQAAMQVVVVKGHRLSANA</sequence>
<feature type="signal peptide" evidence="1">
    <location>
        <begin position="1"/>
        <end position="27"/>
    </location>
</feature>
<organism evidence="2 3">
    <name type="scientific">Pseudoduganella danionis</name>
    <dbReference type="NCBI Taxonomy" id="1890295"/>
    <lineage>
        <taxon>Bacteria</taxon>
        <taxon>Pseudomonadati</taxon>
        <taxon>Pseudomonadota</taxon>
        <taxon>Betaproteobacteria</taxon>
        <taxon>Burkholderiales</taxon>
        <taxon>Oxalobacteraceae</taxon>
        <taxon>Telluria group</taxon>
        <taxon>Pseudoduganella</taxon>
    </lineage>
</organism>
<gene>
    <name evidence="2" type="ORF">GM655_12225</name>
</gene>
<name>A0ABW9SPP5_9BURK</name>
<keyword evidence="3" id="KW-1185">Reference proteome</keyword>
<reference evidence="2 3" key="1">
    <citation type="submission" date="2019-11" db="EMBL/GenBank/DDBJ databases">
        <title>Type strains purchased from KCTC, JCM and DSMZ.</title>
        <authorList>
            <person name="Lu H."/>
        </authorList>
    </citation>
    <scope>NUCLEOTIDE SEQUENCE [LARGE SCALE GENOMIC DNA]</scope>
    <source>
        <strain evidence="2 3">DSM 103461</strain>
    </source>
</reference>
<protein>
    <submittedName>
        <fullName evidence="2">Uncharacterized protein</fullName>
    </submittedName>
</protein>
<accession>A0ABW9SPP5</accession>
<dbReference type="EMBL" id="WNKW01000003">
    <property type="protein sequence ID" value="MTW33591.1"/>
    <property type="molecule type" value="Genomic_DNA"/>
</dbReference>
<evidence type="ECO:0000313" key="3">
    <source>
        <dbReference type="Proteomes" id="UP000735592"/>
    </source>
</evidence>
<dbReference type="RefSeq" id="WP_155434974.1">
    <property type="nucleotide sequence ID" value="NZ_JAYRJW010000005.1"/>
</dbReference>
<comment type="caution">
    <text evidence="2">The sequence shown here is derived from an EMBL/GenBank/DDBJ whole genome shotgun (WGS) entry which is preliminary data.</text>
</comment>